<dbReference type="AlphaFoldDB" id="A0A9X1TFU3"/>
<keyword evidence="1" id="KW-0805">Transcription regulation</keyword>
<dbReference type="Gene3D" id="1.10.10.60">
    <property type="entry name" value="Homeodomain-like"/>
    <property type="match status" value="2"/>
</dbReference>
<sequence>MSFGDKLLFFFSALGAFNGLLLSINFFFFPAKKHLSNYLLGALLLMLSIRIGKSVAYFFDYDLPKLYLQVGLTACFLIGPFLYYYIKSETKQIRKLPRAWIWQLAGWLGTIVLVGAVYSYESFPWLWRRYIVPIIYLQWGVHIAFSIVLLMPLLKKMVRKEKLRPFENSLLVVCGGVFILFTSYVWAILDITKGSYINGAIYFSLIIYLVISILLYRKKTNDLSSFSAQKYGDKKLDPDEAQLIIGKLKNGMASKELFKNPDLKVNDLAREINVSGHQLSQLLNENMEKGFNLFVNEYRINEACKMLSTHPNLSIDAIGDEVGFNSKSTFFSTFKRIKGVSPSVYRASNSTDL</sequence>
<gene>
    <name evidence="6" type="ORF">LXM26_24485</name>
</gene>
<dbReference type="PROSITE" id="PS00041">
    <property type="entry name" value="HTH_ARAC_FAMILY_1"/>
    <property type="match status" value="1"/>
</dbReference>
<feature type="transmembrane region" description="Helical" evidence="4">
    <location>
        <begin position="98"/>
        <end position="118"/>
    </location>
</feature>
<keyword evidence="2" id="KW-0238">DNA-binding</keyword>
<evidence type="ECO:0000256" key="2">
    <source>
        <dbReference type="ARBA" id="ARBA00023125"/>
    </source>
</evidence>
<evidence type="ECO:0000313" key="6">
    <source>
        <dbReference type="EMBL" id="MCF0064691.1"/>
    </source>
</evidence>
<dbReference type="RefSeq" id="WP_234657639.1">
    <property type="nucleotide sequence ID" value="NZ_CP094997.1"/>
</dbReference>
<dbReference type="GO" id="GO:0043565">
    <property type="term" value="F:sequence-specific DNA binding"/>
    <property type="evidence" value="ECO:0007669"/>
    <property type="project" value="InterPro"/>
</dbReference>
<keyword evidence="4" id="KW-1133">Transmembrane helix</keyword>
<name>A0A9X1TFU3_9BACT</name>
<evidence type="ECO:0000256" key="4">
    <source>
        <dbReference type="SAM" id="Phobius"/>
    </source>
</evidence>
<evidence type="ECO:0000313" key="7">
    <source>
        <dbReference type="Proteomes" id="UP001139000"/>
    </source>
</evidence>
<keyword evidence="4" id="KW-0812">Transmembrane</keyword>
<evidence type="ECO:0000259" key="5">
    <source>
        <dbReference type="PROSITE" id="PS01124"/>
    </source>
</evidence>
<dbReference type="InterPro" id="IPR018060">
    <property type="entry name" value="HTH_AraC"/>
</dbReference>
<proteinExistence type="predicted"/>
<dbReference type="PROSITE" id="PS01124">
    <property type="entry name" value="HTH_ARAC_FAMILY_2"/>
    <property type="match status" value="1"/>
</dbReference>
<comment type="caution">
    <text evidence="6">The sequence shown here is derived from an EMBL/GenBank/DDBJ whole genome shotgun (WGS) entry which is preliminary data.</text>
</comment>
<feature type="domain" description="HTH araC/xylS-type" evidence="5">
    <location>
        <begin position="242"/>
        <end position="348"/>
    </location>
</feature>
<dbReference type="Pfam" id="PF12833">
    <property type="entry name" value="HTH_18"/>
    <property type="match status" value="1"/>
</dbReference>
<accession>A0A9X1TFU3</accession>
<dbReference type="SUPFAM" id="SSF46689">
    <property type="entry name" value="Homeodomain-like"/>
    <property type="match status" value="1"/>
</dbReference>
<evidence type="ECO:0000256" key="3">
    <source>
        <dbReference type="ARBA" id="ARBA00023163"/>
    </source>
</evidence>
<dbReference type="PANTHER" id="PTHR43280:SF29">
    <property type="entry name" value="ARAC-FAMILY TRANSCRIPTIONAL REGULATOR"/>
    <property type="match status" value="1"/>
</dbReference>
<feature type="transmembrane region" description="Helical" evidence="4">
    <location>
        <begin position="166"/>
        <end position="189"/>
    </location>
</feature>
<dbReference type="InterPro" id="IPR018062">
    <property type="entry name" value="HTH_AraC-typ_CS"/>
</dbReference>
<feature type="transmembrane region" description="Helical" evidence="4">
    <location>
        <begin position="195"/>
        <end position="216"/>
    </location>
</feature>
<feature type="transmembrane region" description="Helical" evidence="4">
    <location>
        <begin position="6"/>
        <end position="29"/>
    </location>
</feature>
<dbReference type="PANTHER" id="PTHR43280">
    <property type="entry name" value="ARAC-FAMILY TRANSCRIPTIONAL REGULATOR"/>
    <property type="match status" value="1"/>
</dbReference>
<keyword evidence="7" id="KW-1185">Reference proteome</keyword>
<dbReference type="EMBL" id="JAJTTC010000008">
    <property type="protein sequence ID" value="MCF0064691.1"/>
    <property type="molecule type" value="Genomic_DNA"/>
</dbReference>
<feature type="transmembrane region" description="Helical" evidence="4">
    <location>
        <begin position="66"/>
        <end position="86"/>
    </location>
</feature>
<feature type="transmembrane region" description="Helical" evidence="4">
    <location>
        <begin position="130"/>
        <end position="154"/>
    </location>
</feature>
<protein>
    <submittedName>
        <fullName evidence="6">Helix-turn-helix domain-containing protein</fullName>
    </submittedName>
</protein>
<dbReference type="GO" id="GO:0003700">
    <property type="term" value="F:DNA-binding transcription factor activity"/>
    <property type="evidence" value="ECO:0007669"/>
    <property type="project" value="InterPro"/>
</dbReference>
<evidence type="ECO:0000256" key="1">
    <source>
        <dbReference type="ARBA" id="ARBA00023015"/>
    </source>
</evidence>
<dbReference type="InterPro" id="IPR009057">
    <property type="entry name" value="Homeodomain-like_sf"/>
</dbReference>
<keyword evidence="3" id="KW-0804">Transcription</keyword>
<reference evidence="6" key="1">
    <citation type="submission" date="2021-12" db="EMBL/GenBank/DDBJ databases">
        <title>Novel species in genus Dyadobacter.</title>
        <authorList>
            <person name="Ma C."/>
        </authorList>
    </citation>
    <scope>NUCLEOTIDE SEQUENCE</scope>
    <source>
        <strain evidence="6">LJ419</strain>
    </source>
</reference>
<dbReference type="Proteomes" id="UP001139000">
    <property type="component" value="Unassembled WGS sequence"/>
</dbReference>
<dbReference type="SMART" id="SM00342">
    <property type="entry name" value="HTH_ARAC"/>
    <property type="match status" value="1"/>
</dbReference>
<keyword evidence="4" id="KW-0472">Membrane</keyword>
<organism evidence="6 7">
    <name type="scientific">Dyadobacter chenwenxiniae</name>
    <dbReference type="NCBI Taxonomy" id="2906456"/>
    <lineage>
        <taxon>Bacteria</taxon>
        <taxon>Pseudomonadati</taxon>
        <taxon>Bacteroidota</taxon>
        <taxon>Cytophagia</taxon>
        <taxon>Cytophagales</taxon>
        <taxon>Spirosomataceae</taxon>
        <taxon>Dyadobacter</taxon>
    </lineage>
</organism>